<evidence type="ECO:0000256" key="2">
    <source>
        <dbReference type="ARBA" id="ARBA00022750"/>
    </source>
</evidence>
<dbReference type="Proteomes" id="UP001408356">
    <property type="component" value="Unassembled WGS sequence"/>
</dbReference>
<evidence type="ECO:0000313" key="8">
    <source>
        <dbReference type="Proteomes" id="UP001408356"/>
    </source>
</evidence>
<dbReference type="EMBL" id="JARVKF010000068">
    <property type="protein sequence ID" value="KAK9423627.1"/>
    <property type="molecule type" value="Genomic_DNA"/>
</dbReference>
<evidence type="ECO:0000256" key="1">
    <source>
        <dbReference type="ARBA" id="ARBA00007447"/>
    </source>
</evidence>
<proteinExistence type="inferred from homology"/>
<name>A0ABR2V9T7_9PEZI</name>
<feature type="region of interest" description="Disordered" evidence="4">
    <location>
        <begin position="765"/>
        <end position="792"/>
    </location>
</feature>
<evidence type="ECO:0000313" key="7">
    <source>
        <dbReference type="EMBL" id="KAK9423627.1"/>
    </source>
</evidence>
<dbReference type="PROSITE" id="PS00141">
    <property type="entry name" value="ASP_PROTEASE"/>
    <property type="match status" value="1"/>
</dbReference>
<evidence type="ECO:0000256" key="3">
    <source>
        <dbReference type="RuleBase" id="RU000454"/>
    </source>
</evidence>
<feature type="chain" id="PRO_5045083649" evidence="5">
    <location>
        <begin position="26"/>
        <end position="926"/>
    </location>
</feature>
<dbReference type="Gene3D" id="2.40.70.10">
    <property type="entry name" value="Acid Proteases"/>
    <property type="match status" value="2"/>
</dbReference>
<dbReference type="PANTHER" id="PTHR47966:SF65">
    <property type="entry name" value="ASPARTIC-TYPE ENDOPEPTIDASE"/>
    <property type="match status" value="1"/>
</dbReference>
<organism evidence="7 8">
    <name type="scientific">Seiridium unicorne</name>
    <dbReference type="NCBI Taxonomy" id="138068"/>
    <lineage>
        <taxon>Eukaryota</taxon>
        <taxon>Fungi</taxon>
        <taxon>Dikarya</taxon>
        <taxon>Ascomycota</taxon>
        <taxon>Pezizomycotina</taxon>
        <taxon>Sordariomycetes</taxon>
        <taxon>Xylariomycetidae</taxon>
        <taxon>Amphisphaeriales</taxon>
        <taxon>Sporocadaceae</taxon>
        <taxon>Seiridium</taxon>
    </lineage>
</organism>
<sequence length="926" mass="96063">MVVFFKLALATFILSLLSFARIAGGEPVAEGITSEKFKDSAEVISIPLTRVHQSLSQVSTRTRKRYFQAGANDIVGAAYLAEITVGTGSKSQVIQVLLDTGSYELWVDPNCAKSNVAEMCKSFGHYDPALSPTSVDLERGSEIRYGLGNTKISYFTDDIFIAGGRVQKQQFGVATDSEKVWFGIMGLGYGRKEPGSPGTLNYSSVTDNLYDQKYTNSRLFGLELGSQGPPQIAITGQIIFGGLDTNKFAGRLSKIPLDRTDPHYRVTLSSISHRAPTSLTSTSIMSTPLSVIIDSGTTLSLLPQNIVESIASKFPGAVYDGDGGYRVPCCHQSLPGSLDFNFGGVTITVPYPEFIWNSGFYNGEEHCSLGAQWDTTPDPNPKNNFVILGDTFIRAAYTVFDQDNHALYMANYVKCGSGSATVPVPAGPDAAANIQGKCQAAQPSVTANLGTCTGTVTTSYTSTPTGTFFTGDPDFIGPVSMSSSPTLSTSVAASVTSPTKGGHSNSLAGPSASRSTLSIPSRTTQSPRETLTTIPNARIILGVLSDGGAAKNATAKRSLSSNIIPGTNKRQSDGGFIGNAGPDNPSSCSDATGFNLTNGQLVSGGQSVNTEPGMSSMTLHVSPSGSINTIFLVVDSILHWFNDGFFGGEASFCQTSSGRVHVVFTEHGTPAGCTQVSLVAYQETQCQDGELILSAAAPPSPTTSATAGDITQFPASQVTATGTITSTVTNLITYTITACPPSIHDCPVGQITTSTQVYVTTICPEDQASPAPTQPPSSPSASPSDGSSANGGNTVAVVVTVTEGCETSTVPTSTVPTSTVPISTCAVGDPNCRSAISMHTRYRTITVTHAVASSSGSARPAIAPGSGVQVGALYNNSADACQSCAGLVSINATANLLPVQAGAVGLEIRTFGIMAAGLVGILGILL</sequence>
<dbReference type="Pfam" id="PF25485">
    <property type="entry name" value="DUF7908"/>
    <property type="match status" value="1"/>
</dbReference>
<keyword evidence="3" id="KW-0378">Hydrolase</keyword>
<dbReference type="InterPro" id="IPR001461">
    <property type="entry name" value="Aspartic_peptidase_A1"/>
</dbReference>
<reference evidence="7 8" key="1">
    <citation type="journal article" date="2024" name="J. Plant Pathol.">
        <title>Sequence and assembly of the genome of Seiridium unicorne, isolate CBS 538.82, causal agent of cypress canker disease.</title>
        <authorList>
            <person name="Scali E."/>
            <person name="Rocca G.D."/>
            <person name="Danti R."/>
            <person name="Garbelotto M."/>
            <person name="Barberini S."/>
            <person name="Baroncelli R."/>
            <person name="Emiliani G."/>
        </authorList>
    </citation>
    <scope>NUCLEOTIDE SEQUENCE [LARGE SCALE GENOMIC DNA]</scope>
    <source>
        <strain evidence="7 8">BM-138-508</strain>
    </source>
</reference>
<feature type="domain" description="Peptidase A1" evidence="6">
    <location>
        <begin position="79"/>
        <end position="410"/>
    </location>
</feature>
<dbReference type="Pfam" id="PF00026">
    <property type="entry name" value="Asp"/>
    <property type="match status" value="1"/>
</dbReference>
<comment type="similarity">
    <text evidence="1 3">Belongs to the peptidase A1 family.</text>
</comment>
<evidence type="ECO:0000256" key="5">
    <source>
        <dbReference type="SAM" id="SignalP"/>
    </source>
</evidence>
<feature type="compositionally biased region" description="Polar residues" evidence="4">
    <location>
        <begin position="502"/>
        <end position="532"/>
    </location>
</feature>
<dbReference type="InterPro" id="IPR033121">
    <property type="entry name" value="PEPTIDASE_A1"/>
</dbReference>
<dbReference type="PRINTS" id="PR00792">
    <property type="entry name" value="PEPSIN"/>
</dbReference>
<dbReference type="InterPro" id="IPR001969">
    <property type="entry name" value="Aspartic_peptidase_AS"/>
</dbReference>
<keyword evidence="5" id="KW-0732">Signal</keyword>
<comment type="caution">
    <text evidence="7">The sequence shown here is derived from an EMBL/GenBank/DDBJ whole genome shotgun (WGS) entry which is preliminary data.</text>
</comment>
<feature type="region of interest" description="Disordered" evidence="4">
    <location>
        <begin position="561"/>
        <end position="590"/>
    </location>
</feature>
<dbReference type="InterPro" id="IPR021109">
    <property type="entry name" value="Peptidase_aspartic_dom_sf"/>
</dbReference>
<feature type="compositionally biased region" description="Low complexity" evidence="4">
    <location>
        <begin position="779"/>
        <end position="792"/>
    </location>
</feature>
<feature type="signal peptide" evidence="5">
    <location>
        <begin position="1"/>
        <end position="25"/>
    </location>
</feature>
<evidence type="ECO:0000259" key="6">
    <source>
        <dbReference type="PROSITE" id="PS51767"/>
    </source>
</evidence>
<dbReference type="InterPro" id="IPR057230">
    <property type="entry name" value="DUF7908"/>
</dbReference>
<dbReference type="PROSITE" id="PS51767">
    <property type="entry name" value="PEPTIDASE_A1"/>
    <property type="match status" value="1"/>
</dbReference>
<accession>A0ABR2V9T7</accession>
<protein>
    <submittedName>
        <fullName evidence="7">Aspartic peptidase domain-containing protein</fullName>
    </submittedName>
</protein>
<evidence type="ECO:0000256" key="4">
    <source>
        <dbReference type="SAM" id="MobiDB-lite"/>
    </source>
</evidence>
<dbReference type="PANTHER" id="PTHR47966">
    <property type="entry name" value="BETA-SITE APP-CLEAVING ENZYME, ISOFORM A-RELATED"/>
    <property type="match status" value="1"/>
</dbReference>
<keyword evidence="8" id="KW-1185">Reference proteome</keyword>
<dbReference type="SUPFAM" id="SSF50630">
    <property type="entry name" value="Acid proteases"/>
    <property type="match status" value="1"/>
</dbReference>
<feature type="region of interest" description="Disordered" evidence="4">
    <location>
        <begin position="492"/>
        <end position="532"/>
    </location>
</feature>
<gene>
    <name evidence="7" type="ORF">SUNI508_04108</name>
</gene>
<keyword evidence="2 3" id="KW-0064">Aspartyl protease</keyword>
<keyword evidence="3" id="KW-0645">Protease</keyword>